<accession>A0A1Y2FP86</accession>
<evidence type="ECO:0000313" key="4">
    <source>
        <dbReference type="Proteomes" id="UP000193685"/>
    </source>
</evidence>
<comment type="caution">
    <text evidence="3">The sequence shown here is derived from an EMBL/GenBank/DDBJ whole genome shotgun (WGS) entry which is preliminary data.</text>
</comment>
<proteinExistence type="predicted"/>
<dbReference type="STRING" id="56484.A0A1Y2FP86"/>
<reference evidence="3 4" key="1">
    <citation type="submission" date="2016-07" db="EMBL/GenBank/DDBJ databases">
        <title>Pervasive Adenine N6-methylation of Active Genes in Fungi.</title>
        <authorList>
            <consortium name="DOE Joint Genome Institute"/>
            <person name="Mondo S.J."/>
            <person name="Dannebaum R.O."/>
            <person name="Kuo R.C."/>
            <person name="Labutti K."/>
            <person name="Haridas S."/>
            <person name="Kuo A."/>
            <person name="Salamov A."/>
            <person name="Ahrendt S.R."/>
            <person name="Lipzen A."/>
            <person name="Sullivan W."/>
            <person name="Andreopoulos W.B."/>
            <person name="Clum A."/>
            <person name="Lindquist E."/>
            <person name="Daum C."/>
            <person name="Ramamoorthy G.K."/>
            <person name="Gryganskyi A."/>
            <person name="Culley D."/>
            <person name="Magnuson J.K."/>
            <person name="James T.Y."/>
            <person name="O'Malley M.A."/>
            <person name="Stajich J.E."/>
            <person name="Spatafora J.W."/>
            <person name="Visel A."/>
            <person name="Grigoriev I.V."/>
        </authorList>
    </citation>
    <scope>NUCLEOTIDE SEQUENCE [LARGE SCALE GENOMIC DNA]</scope>
    <source>
        <strain evidence="3 4">12-1054</strain>
    </source>
</reference>
<dbReference type="OrthoDB" id="431169at2759"/>
<dbReference type="AlphaFoldDB" id="A0A1Y2FP86"/>
<keyword evidence="4" id="KW-1185">Reference proteome</keyword>
<dbReference type="RefSeq" id="XP_040726799.1">
    <property type="nucleotide sequence ID" value="XM_040866680.1"/>
</dbReference>
<organism evidence="3 4">
    <name type="scientific">Protomyces lactucae-debilis</name>
    <dbReference type="NCBI Taxonomy" id="2754530"/>
    <lineage>
        <taxon>Eukaryota</taxon>
        <taxon>Fungi</taxon>
        <taxon>Dikarya</taxon>
        <taxon>Ascomycota</taxon>
        <taxon>Taphrinomycotina</taxon>
        <taxon>Taphrinomycetes</taxon>
        <taxon>Taphrinales</taxon>
        <taxon>Protomycetaceae</taxon>
        <taxon>Protomyces</taxon>
    </lineage>
</organism>
<evidence type="ECO:0000256" key="1">
    <source>
        <dbReference type="ARBA" id="ARBA00022884"/>
    </source>
</evidence>
<dbReference type="SUPFAM" id="SSF54928">
    <property type="entry name" value="RNA-binding domain, RBD"/>
    <property type="match status" value="1"/>
</dbReference>
<dbReference type="PANTHER" id="PTHR10501">
    <property type="entry name" value="U1 SMALL NUCLEAR RIBONUCLEOPROTEIN A/U2 SMALL NUCLEAR RIBONUCLEOPROTEIN B"/>
    <property type="match status" value="1"/>
</dbReference>
<feature type="domain" description="RRM" evidence="2">
    <location>
        <begin position="42"/>
        <end position="85"/>
    </location>
</feature>
<dbReference type="Proteomes" id="UP000193685">
    <property type="component" value="Unassembled WGS sequence"/>
</dbReference>
<name>A0A1Y2FP86_PROLT</name>
<dbReference type="GO" id="GO:0003723">
    <property type="term" value="F:RNA binding"/>
    <property type="evidence" value="ECO:0007669"/>
    <property type="project" value="UniProtKB-KW"/>
</dbReference>
<dbReference type="InterPro" id="IPR012677">
    <property type="entry name" value="Nucleotide-bd_a/b_plait_sf"/>
</dbReference>
<gene>
    <name evidence="3" type="ORF">BCR37DRAFT_257006</name>
</gene>
<dbReference type="InterPro" id="IPR035979">
    <property type="entry name" value="RBD_domain_sf"/>
</dbReference>
<protein>
    <recommendedName>
        <fullName evidence="2">RRM domain-containing protein</fullName>
    </recommendedName>
</protein>
<dbReference type="InterPro" id="IPR000504">
    <property type="entry name" value="RRM_dom"/>
</dbReference>
<evidence type="ECO:0000313" key="3">
    <source>
        <dbReference type="EMBL" id="ORY85016.1"/>
    </source>
</evidence>
<sequence>MMKNAYAASNPATTSFVIGTRLAPTRINTNPADRNPPCNTRYVDNLPLATTEEELKSLFSCQQGCRRLCHRTKSNGPMCFVEFEDGCRTRVCASTATSSPSSSTYIAITSAAWSNGCIDGTACADGRSWTFCE</sequence>
<evidence type="ECO:0000259" key="2">
    <source>
        <dbReference type="Pfam" id="PF00076"/>
    </source>
</evidence>
<keyword evidence="1" id="KW-0694">RNA-binding</keyword>
<dbReference type="Pfam" id="PF00076">
    <property type="entry name" value="RRM_1"/>
    <property type="match status" value="1"/>
</dbReference>
<dbReference type="Gene3D" id="3.30.70.330">
    <property type="match status" value="1"/>
</dbReference>
<dbReference type="GeneID" id="63783279"/>
<dbReference type="EMBL" id="MCFI01000005">
    <property type="protein sequence ID" value="ORY85016.1"/>
    <property type="molecule type" value="Genomic_DNA"/>
</dbReference>